<evidence type="ECO:0000256" key="3">
    <source>
        <dbReference type="SAM" id="Phobius"/>
    </source>
</evidence>
<dbReference type="SUPFAM" id="SSF50891">
    <property type="entry name" value="Cyclophilin-like"/>
    <property type="match status" value="1"/>
</dbReference>
<protein>
    <recommendedName>
        <fullName evidence="4">PPIase cyclophilin-type domain-containing protein</fullName>
    </recommendedName>
</protein>
<dbReference type="PANTHER" id="PTHR45625">
    <property type="entry name" value="PEPTIDYL-PROLYL CIS-TRANS ISOMERASE-RELATED"/>
    <property type="match status" value="1"/>
</dbReference>
<dbReference type="GO" id="GO:0003755">
    <property type="term" value="F:peptidyl-prolyl cis-trans isomerase activity"/>
    <property type="evidence" value="ECO:0007669"/>
    <property type="project" value="InterPro"/>
</dbReference>
<comment type="caution">
    <text evidence="5">The sequence shown here is derived from an EMBL/GenBank/DDBJ whole genome shotgun (WGS) entry which is preliminary data.</text>
</comment>
<reference evidence="5" key="2">
    <citation type="submission" date="2020-09" db="EMBL/GenBank/DDBJ databases">
        <authorList>
            <person name="Sun Q."/>
            <person name="Zhou Y."/>
        </authorList>
    </citation>
    <scope>NUCLEOTIDE SEQUENCE</scope>
    <source>
        <strain evidence="5">CGMCC 1.10749</strain>
    </source>
</reference>
<feature type="region of interest" description="Disordered" evidence="2">
    <location>
        <begin position="1"/>
        <end position="26"/>
    </location>
</feature>
<keyword evidence="3" id="KW-0812">Transmembrane</keyword>
<dbReference type="PANTHER" id="PTHR45625:SF3">
    <property type="entry name" value="PEPTIDYL-PROLYL CIS-TRANS ISOMERASE B-RELATED"/>
    <property type="match status" value="1"/>
</dbReference>
<dbReference type="Proteomes" id="UP000628079">
    <property type="component" value="Unassembled WGS sequence"/>
</dbReference>
<evidence type="ECO:0000256" key="2">
    <source>
        <dbReference type="SAM" id="MobiDB-lite"/>
    </source>
</evidence>
<organism evidence="5 6">
    <name type="scientific">Knoellia flava</name>
    <dbReference type="NCBI Taxonomy" id="913969"/>
    <lineage>
        <taxon>Bacteria</taxon>
        <taxon>Bacillati</taxon>
        <taxon>Actinomycetota</taxon>
        <taxon>Actinomycetes</taxon>
        <taxon>Micrococcales</taxon>
        <taxon>Intrasporangiaceae</taxon>
        <taxon>Knoellia</taxon>
    </lineage>
</organism>
<sequence length="264" mass="27512">MTKKQERDRARRRWQKQQATLAARAERRDRTKRVAAIVATVAVVAALVGGLAVALKPEEKEEAAPSTTVAGCEQPPAPLGTAAKLELPDKATAKATTWTATLTTNCGDIVLDLDGAKAPQAVASFIQLAKADYWLNSPCQRLGVGEGFKLLQCGDPTGTGSGNPGYGFGVENAPKDGTYPRGTVAMARTQDPVKGNGGQFFLVNGETTLPDPNGYTIFGTITKGLDIVDKVAAAGVQPGGESETIGAPNAPISILRVAVTEKKA</sequence>
<reference evidence="5" key="1">
    <citation type="journal article" date="2014" name="Int. J. Syst. Evol. Microbiol.">
        <title>Complete genome sequence of Corynebacterium casei LMG S-19264T (=DSM 44701T), isolated from a smear-ripened cheese.</title>
        <authorList>
            <consortium name="US DOE Joint Genome Institute (JGI-PGF)"/>
            <person name="Walter F."/>
            <person name="Albersmeier A."/>
            <person name="Kalinowski J."/>
            <person name="Ruckert C."/>
        </authorList>
    </citation>
    <scope>NUCLEOTIDE SEQUENCE</scope>
    <source>
        <strain evidence="5">CGMCC 1.10749</strain>
    </source>
</reference>
<dbReference type="PROSITE" id="PS50072">
    <property type="entry name" value="CSA_PPIASE_2"/>
    <property type="match status" value="1"/>
</dbReference>
<evidence type="ECO:0000313" key="6">
    <source>
        <dbReference type="Proteomes" id="UP000628079"/>
    </source>
</evidence>
<keyword evidence="3" id="KW-0472">Membrane</keyword>
<dbReference type="AlphaFoldDB" id="A0A8H9FP22"/>
<dbReference type="Pfam" id="PF00160">
    <property type="entry name" value="Pro_isomerase"/>
    <property type="match status" value="1"/>
</dbReference>
<dbReference type="InterPro" id="IPR044666">
    <property type="entry name" value="Cyclophilin_A-like"/>
</dbReference>
<evidence type="ECO:0000259" key="4">
    <source>
        <dbReference type="PROSITE" id="PS50072"/>
    </source>
</evidence>
<evidence type="ECO:0000256" key="1">
    <source>
        <dbReference type="ARBA" id="ARBA00002388"/>
    </source>
</evidence>
<dbReference type="InterPro" id="IPR029000">
    <property type="entry name" value="Cyclophilin-like_dom_sf"/>
</dbReference>
<dbReference type="RefSeq" id="WP_035947546.1">
    <property type="nucleotide sequence ID" value="NZ_BMEA01000001.1"/>
</dbReference>
<keyword evidence="3" id="KW-1133">Transmembrane helix</keyword>
<feature type="transmembrane region" description="Helical" evidence="3">
    <location>
        <begin position="34"/>
        <end position="55"/>
    </location>
</feature>
<gene>
    <name evidence="5" type="ORF">GCM10011314_01290</name>
</gene>
<comment type="function">
    <text evidence="1">PPIases accelerate the folding of proteins. It catalyzes the cis-trans isomerization of proline imidic peptide bonds in oligopeptides.</text>
</comment>
<proteinExistence type="predicted"/>
<feature type="domain" description="PPIase cyclophilin-type" evidence="4">
    <location>
        <begin position="107"/>
        <end position="259"/>
    </location>
</feature>
<name>A0A8H9FP22_9MICO</name>
<dbReference type="Gene3D" id="2.40.100.10">
    <property type="entry name" value="Cyclophilin-like"/>
    <property type="match status" value="1"/>
</dbReference>
<evidence type="ECO:0000313" key="5">
    <source>
        <dbReference type="EMBL" id="GGB65844.1"/>
    </source>
</evidence>
<dbReference type="InterPro" id="IPR002130">
    <property type="entry name" value="Cyclophilin-type_PPIase_dom"/>
</dbReference>
<dbReference type="EMBL" id="BMEA01000001">
    <property type="protein sequence ID" value="GGB65844.1"/>
    <property type="molecule type" value="Genomic_DNA"/>
</dbReference>
<accession>A0A8H9FP22</accession>